<dbReference type="PANTHER" id="PTHR34591:SF58">
    <property type="entry name" value="F-BOX DOMAIN-CONTAINING PROTEIN"/>
    <property type="match status" value="1"/>
</dbReference>
<dbReference type="PROSITE" id="PS50181">
    <property type="entry name" value="FBOX"/>
    <property type="match status" value="1"/>
</dbReference>
<evidence type="ECO:0000313" key="2">
    <source>
        <dbReference type="EMBL" id="KAG0548136.1"/>
    </source>
</evidence>
<dbReference type="SMART" id="SM00256">
    <property type="entry name" value="FBOX"/>
    <property type="match status" value="1"/>
</dbReference>
<dbReference type="Proteomes" id="UP000807115">
    <property type="component" value="Chromosome 1"/>
</dbReference>
<dbReference type="Gene3D" id="1.20.1280.50">
    <property type="match status" value="1"/>
</dbReference>
<proteinExistence type="predicted"/>
<organism evidence="2 3">
    <name type="scientific">Sorghum bicolor</name>
    <name type="common">Sorghum</name>
    <name type="synonym">Sorghum vulgare</name>
    <dbReference type="NCBI Taxonomy" id="4558"/>
    <lineage>
        <taxon>Eukaryota</taxon>
        <taxon>Viridiplantae</taxon>
        <taxon>Streptophyta</taxon>
        <taxon>Embryophyta</taxon>
        <taxon>Tracheophyta</taxon>
        <taxon>Spermatophyta</taxon>
        <taxon>Magnoliopsida</taxon>
        <taxon>Liliopsida</taxon>
        <taxon>Poales</taxon>
        <taxon>Poaceae</taxon>
        <taxon>PACMAD clade</taxon>
        <taxon>Panicoideae</taxon>
        <taxon>Andropogonodae</taxon>
        <taxon>Andropogoneae</taxon>
        <taxon>Sorghinae</taxon>
        <taxon>Sorghum</taxon>
    </lineage>
</organism>
<dbReference type="SUPFAM" id="SSF81383">
    <property type="entry name" value="F-box domain"/>
    <property type="match status" value="1"/>
</dbReference>
<comment type="caution">
    <text evidence="2">The sequence shown here is derived from an EMBL/GenBank/DDBJ whole genome shotgun (WGS) entry which is preliminary data.</text>
</comment>
<name>A0A921RYK4_SORBI</name>
<feature type="domain" description="F-box" evidence="1">
    <location>
        <begin position="1"/>
        <end position="38"/>
    </location>
</feature>
<dbReference type="InterPro" id="IPR001810">
    <property type="entry name" value="F-box_dom"/>
</dbReference>
<sequence length="140" mass="15722">MDQVPRDVLADVLALLPPRTLAVSRCVCREWRDVVDADARCQLRTDLLPLSVAGIFVETNEPEPPDFFGRPSMARKIASDLQSYLKMDKDHQGLSLASISDCCNGLVLLDDDLVVNPATRQWMRLPPYSTLPGDEKNYYD</sequence>
<protein>
    <recommendedName>
        <fullName evidence="1">F-box domain-containing protein</fullName>
    </recommendedName>
</protein>
<dbReference type="InterPro" id="IPR036047">
    <property type="entry name" value="F-box-like_dom_sf"/>
</dbReference>
<reference evidence="2" key="1">
    <citation type="journal article" date="2019" name="BMC Genomics">
        <title>A new reference genome for Sorghum bicolor reveals high levels of sequence similarity between sweet and grain genotypes: implications for the genetics of sugar metabolism.</title>
        <authorList>
            <person name="Cooper E.A."/>
            <person name="Brenton Z.W."/>
            <person name="Flinn B.S."/>
            <person name="Jenkins J."/>
            <person name="Shu S."/>
            <person name="Flowers D."/>
            <person name="Luo F."/>
            <person name="Wang Y."/>
            <person name="Xia P."/>
            <person name="Barry K."/>
            <person name="Daum C."/>
            <person name="Lipzen A."/>
            <person name="Yoshinaga Y."/>
            <person name="Schmutz J."/>
            <person name="Saski C."/>
            <person name="Vermerris W."/>
            <person name="Kresovich S."/>
        </authorList>
    </citation>
    <scope>NUCLEOTIDE SEQUENCE</scope>
</reference>
<dbReference type="EMBL" id="CM027680">
    <property type="protein sequence ID" value="KAG0548136.1"/>
    <property type="molecule type" value="Genomic_DNA"/>
</dbReference>
<dbReference type="OrthoDB" id="694608at2759"/>
<reference evidence="2" key="2">
    <citation type="submission" date="2020-10" db="EMBL/GenBank/DDBJ databases">
        <authorList>
            <person name="Cooper E.A."/>
            <person name="Brenton Z.W."/>
            <person name="Flinn B.S."/>
            <person name="Jenkins J."/>
            <person name="Shu S."/>
            <person name="Flowers D."/>
            <person name="Luo F."/>
            <person name="Wang Y."/>
            <person name="Xia P."/>
            <person name="Barry K."/>
            <person name="Daum C."/>
            <person name="Lipzen A."/>
            <person name="Yoshinaga Y."/>
            <person name="Schmutz J."/>
            <person name="Saski C."/>
            <person name="Vermerris W."/>
            <person name="Kresovich S."/>
        </authorList>
    </citation>
    <scope>NUCLEOTIDE SEQUENCE</scope>
</reference>
<dbReference type="AlphaFoldDB" id="A0A921RYK4"/>
<evidence type="ECO:0000313" key="3">
    <source>
        <dbReference type="Proteomes" id="UP000807115"/>
    </source>
</evidence>
<dbReference type="PANTHER" id="PTHR34591">
    <property type="entry name" value="OS03G0653100 PROTEIN-RELATED"/>
    <property type="match status" value="1"/>
</dbReference>
<evidence type="ECO:0000259" key="1">
    <source>
        <dbReference type="PROSITE" id="PS50181"/>
    </source>
</evidence>
<accession>A0A921RYK4</accession>
<gene>
    <name evidence="2" type="ORF">BDA96_01G140700</name>
</gene>
<dbReference type="Pfam" id="PF00646">
    <property type="entry name" value="F-box"/>
    <property type="match status" value="1"/>
</dbReference>